<dbReference type="InterPro" id="IPR002347">
    <property type="entry name" value="SDR_fam"/>
</dbReference>
<evidence type="ECO:0000256" key="1">
    <source>
        <dbReference type="ARBA" id="ARBA00006484"/>
    </source>
</evidence>
<dbReference type="GO" id="GO:0016020">
    <property type="term" value="C:membrane"/>
    <property type="evidence" value="ECO:0007669"/>
    <property type="project" value="TreeGrafter"/>
</dbReference>
<dbReference type="PANTHER" id="PTHR44196:SF1">
    <property type="entry name" value="DEHYDROGENASE_REDUCTASE SDR FAMILY MEMBER 7B"/>
    <property type="match status" value="1"/>
</dbReference>
<reference evidence="4" key="1">
    <citation type="submission" date="2022-11" db="UniProtKB">
        <authorList>
            <consortium name="WormBaseParasite"/>
        </authorList>
    </citation>
    <scope>IDENTIFICATION</scope>
</reference>
<dbReference type="Gene3D" id="3.40.50.720">
    <property type="entry name" value="NAD(P)-binding Rossmann-like Domain"/>
    <property type="match status" value="1"/>
</dbReference>
<keyword evidence="2" id="KW-0560">Oxidoreductase</keyword>
<protein>
    <submittedName>
        <fullName evidence="4">Uncharacterized protein</fullName>
    </submittedName>
</protein>
<evidence type="ECO:0000313" key="4">
    <source>
        <dbReference type="WBParaSite" id="PSU_v2.g14507.t1"/>
    </source>
</evidence>
<keyword evidence="3" id="KW-1185">Reference proteome</keyword>
<evidence type="ECO:0000256" key="2">
    <source>
        <dbReference type="ARBA" id="ARBA00023002"/>
    </source>
</evidence>
<evidence type="ECO:0000313" key="3">
    <source>
        <dbReference type="Proteomes" id="UP000887577"/>
    </source>
</evidence>
<organism evidence="3 4">
    <name type="scientific">Panagrolaimus superbus</name>
    <dbReference type="NCBI Taxonomy" id="310955"/>
    <lineage>
        <taxon>Eukaryota</taxon>
        <taxon>Metazoa</taxon>
        <taxon>Ecdysozoa</taxon>
        <taxon>Nematoda</taxon>
        <taxon>Chromadorea</taxon>
        <taxon>Rhabditida</taxon>
        <taxon>Tylenchina</taxon>
        <taxon>Panagrolaimomorpha</taxon>
        <taxon>Panagrolaimoidea</taxon>
        <taxon>Panagrolaimidae</taxon>
        <taxon>Panagrolaimus</taxon>
    </lineage>
</organism>
<dbReference type="GO" id="GO:0016491">
    <property type="term" value="F:oxidoreductase activity"/>
    <property type="evidence" value="ECO:0007669"/>
    <property type="project" value="UniProtKB-KW"/>
</dbReference>
<proteinExistence type="inferred from homology"/>
<dbReference type="SUPFAM" id="SSF51735">
    <property type="entry name" value="NAD(P)-binding Rossmann-fold domains"/>
    <property type="match status" value="1"/>
</dbReference>
<dbReference type="InterPro" id="IPR036291">
    <property type="entry name" value="NAD(P)-bd_dom_sf"/>
</dbReference>
<dbReference type="Proteomes" id="UP000887577">
    <property type="component" value="Unplaced"/>
</dbReference>
<name>A0A914Y2V0_9BILA</name>
<comment type="similarity">
    <text evidence="1">Belongs to the short-chain dehydrogenases/reductases (SDR) family.</text>
</comment>
<dbReference type="AlphaFoldDB" id="A0A914Y2V0"/>
<dbReference type="Pfam" id="PF00106">
    <property type="entry name" value="adh_short"/>
    <property type="match status" value="1"/>
</dbReference>
<accession>A0A914Y2V0</accession>
<dbReference type="WBParaSite" id="PSU_v2.g14507.t1">
    <property type="protein sequence ID" value="PSU_v2.g14507.t1"/>
    <property type="gene ID" value="PSU_v2.g14507"/>
</dbReference>
<sequence length="76" mass="8377">MSMRGSCMETPLKIQRQVMEVNFFGHVLITKLLLDSIPDSGAIVVIGSLQGKVAIPYRSAYSASKHAIQVSFNFTF</sequence>
<dbReference type="PANTHER" id="PTHR44196">
    <property type="entry name" value="DEHYDROGENASE/REDUCTASE SDR FAMILY MEMBER 7B"/>
    <property type="match status" value="1"/>
</dbReference>